<evidence type="ECO:0000256" key="16">
    <source>
        <dbReference type="ARBA" id="ARBA00023180"/>
    </source>
</evidence>
<keyword evidence="15" id="KW-0675">Receptor</keyword>
<dbReference type="SUPFAM" id="SSF56112">
    <property type="entry name" value="Protein kinase-like (PK-like)"/>
    <property type="match status" value="1"/>
</dbReference>
<dbReference type="RefSeq" id="XP_022734144.1">
    <property type="nucleotide sequence ID" value="XM_022878409.1"/>
</dbReference>
<feature type="signal peptide" evidence="21">
    <location>
        <begin position="1"/>
        <end position="20"/>
    </location>
</feature>
<dbReference type="FunFam" id="1.10.510.10:FF:000060">
    <property type="entry name" value="G-type lectin S-receptor-like serine/threonine-protein kinase"/>
    <property type="match status" value="1"/>
</dbReference>
<dbReference type="PROSITE" id="PS50948">
    <property type="entry name" value="PAN"/>
    <property type="match status" value="1"/>
</dbReference>
<evidence type="ECO:0000256" key="18">
    <source>
        <dbReference type="ARBA" id="ARBA00048679"/>
    </source>
</evidence>
<dbReference type="GO" id="GO:0004674">
    <property type="term" value="F:protein serine/threonine kinase activity"/>
    <property type="evidence" value="ECO:0007669"/>
    <property type="project" value="UniProtKB-KW"/>
</dbReference>
<dbReference type="Pfam" id="PF00954">
    <property type="entry name" value="S_locus_glycop"/>
    <property type="match status" value="1"/>
</dbReference>
<sequence>MVAMVLVYIYLLCLLTVSSAKSTITPGQLKKDSNTDILISTDGIFQLGFFSPGNSTSRYLGIWYNTKKVSIRTVVWVANRKTPIFGTSGVLSMSSQGILLLSDNTNSIFWSSNTSRPPQNPVAQLLDSGNLVVRDGDENILWQSFDYPSDTLLPGMKLGKDFITGKETFLSSWKSADDPAQGEFSLRIDSRGFPQLVIMKGTNFQFRCGPWNGLRFTGTPELKKNNIYSFEFIFNEKEVYYSYKLYKSSVVSRLIVNQSGPLQRFVWIDRTQTWLLFLSMMMDNCDNYALCGAYGRCNIQGSPVCECLKGFVPKFPRDWSLLDWTDGCVRRTPLNCGSRDGFLKHSGVKLPDTSFSWFNGTISLDMCREMCLKNCSCTAYTNSDIRGEGSGCLLWFKDLMDVREFNEGGQELYVRMAASELDHIEKQRHKNEKRLRFIKILLIFIIGCLIIGLLLFIWKRKHQILVSTKREDRMDEDANDDMELPRYDFNTIAIATDNFSSNNKLGEGGFGPAYKGTLRDGQDIAVKRLSGNSGQGRKEFKNEVILIARLQHRNLVKLLGCCIHGDERMLIYEYMPNRSLDYFIFDRKRIKILDWHLRFHIICGIARGLLYLHQDSRLKIIHRDLKASNVLLDNEMNPKISDFGMAKTFGRDQSVANTKRVVGTYGYMPPEYAIDGLFSVKSDIFSFGVLLLEILSEKRNRGFHHSDHHLNLLGHAWRLWMDEKPLDLVDKFLLNYCVVSKVLRCIHVGLLCVQQLPEDRPNMASVVLMLGSDGSLPQPKQPGFYTERNPLGIESSSYSVNEITSTFLEAR</sequence>
<keyword evidence="6 20" id="KW-0812">Transmembrane</keyword>
<dbReference type="PROSITE" id="PS50011">
    <property type="entry name" value="PROTEIN_KINASE_DOM"/>
    <property type="match status" value="1"/>
</dbReference>
<dbReference type="GO" id="GO:0030246">
    <property type="term" value="F:carbohydrate binding"/>
    <property type="evidence" value="ECO:0007669"/>
    <property type="project" value="UniProtKB-KW"/>
</dbReference>
<keyword evidence="16" id="KW-0325">Glycoprotein</keyword>
<protein>
    <recommendedName>
        <fullName evidence="19">Receptor-like serine/threonine-protein kinase</fullName>
        <ecNumber evidence="19">2.7.11.1</ecNumber>
    </recommendedName>
</protein>
<feature type="domain" description="Apple" evidence="24">
    <location>
        <begin position="336"/>
        <end position="417"/>
    </location>
</feature>
<evidence type="ECO:0000256" key="8">
    <source>
        <dbReference type="ARBA" id="ARBA00022734"/>
    </source>
</evidence>
<dbReference type="CDD" id="cd01098">
    <property type="entry name" value="PAN_AP_plant"/>
    <property type="match status" value="1"/>
</dbReference>
<evidence type="ECO:0000313" key="25">
    <source>
        <dbReference type="Proteomes" id="UP000515121"/>
    </source>
</evidence>
<feature type="domain" description="Bulb-type lectin" evidence="23">
    <location>
        <begin position="23"/>
        <end position="146"/>
    </location>
</feature>
<keyword evidence="11 19" id="KW-0067">ATP-binding</keyword>
<dbReference type="Gene3D" id="2.90.10.10">
    <property type="entry name" value="Bulb-type lectin domain"/>
    <property type="match status" value="1"/>
</dbReference>
<evidence type="ECO:0000256" key="2">
    <source>
        <dbReference type="ARBA" id="ARBA00022475"/>
    </source>
</evidence>
<dbReference type="InterPro" id="IPR021820">
    <property type="entry name" value="S-locus_recpt_kinase_C"/>
</dbReference>
<keyword evidence="10 19" id="KW-0418">Kinase</keyword>
<dbReference type="CDD" id="cd00028">
    <property type="entry name" value="B_lectin"/>
    <property type="match status" value="1"/>
</dbReference>
<evidence type="ECO:0000313" key="26">
    <source>
        <dbReference type="RefSeq" id="XP_022734144.1"/>
    </source>
</evidence>
<dbReference type="FunFam" id="3.30.200.20:FF:000330">
    <property type="entry name" value="G-type lectin S-receptor-like serine/threonine-protein kinase At4g03230"/>
    <property type="match status" value="1"/>
</dbReference>
<dbReference type="KEGG" id="dzi:111287737"/>
<dbReference type="FunFam" id="3.50.4.10:FF:000002">
    <property type="entry name" value="G-type lectin S-receptor-like serine/threonine-protein kinase"/>
    <property type="match status" value="1"/>
</dbReference>
<evidence type="ECO:0000256" key="10">
    <source>
        <dbReference type="ARBA" id="ARBA00022777"/>
    </source>
</evidence>
<dbReference type="SUPFAM" id="SSF51110">
    <property type="entry name" value="alpha-D-mannose-specific plant lectins"/>
    <property type="match status" value="1"/>
</dbReference>
<dbReference type="CDD" id="cd14066">
    <property type="entry name" value="STKc_IRAK"/>
    <property type="match status" value="1"/>
</dbReference>
<dbReference type="Pfam" id="PF07714">
    <property type="entry name" value="PK_Tyr_Ser-Thr"/>
    <property type="match status" value="1"/>
</dbReference>
<dbReference type="InterPro" id="IPR001245">
    <property type="entry name" value="Ser-Thr/Tyr_kinase_cat_dom"/>
</dbReference>
<keyword evidence="25" id="KW-1185">Reference proteome</keyword>
<keyword evidence="2" id="KW-1003">Cell membrane</keyword>
<dbReference type="Pfam" id="PF01453">
    <property type="entry name" value="B_lectin"/>
    <property type="match status" value="1"/>
</dbReference>
<keyword evidence="8" id="KW-0430">Lectin</keyword>
<dbReference type="InterPro" id="IPR024171">
    <property type="entry name" value="SRK-like_kinase"/>
</dbReference>
<dbReference type="AlphaFoldDB" id="A0A6P5Y170"/>
<dbReference type="OrthoDB" id="785331at2759"/>
<name>A0A6P5Y170_DURZI</name>
<evidence type="ECO:0000313" key="28">
    <source>
        <dbReference type="RefSeq" id="XP_022734146.1"/>
    </source>
</evidence>
<dbReference type="PIRSF" id="PIRSF000641">
    <property type="entry name" value="SRK"/>
    <property type="match status" value="1"/>
</dbReference>
<dbReference type="SMART" id="SM00220">
    <property type="entry name" value="S_TKc"/>
    <property type="match status" value="1"/>
</dbReference>
<evidence type="ECO:0000256" key="6">
    <source>
        <dbReference type="ARBA" id="ARBA00022692"/>
    </source>
</evidence>
<evidence type="ECO:0000256" key="4">
    <source>
        <dbReference type="ARBA" id="ARBA00022553"/>
    </source>
</evidence>
<dbReference type="PROSITE" id="PS00108">
    <property type="entry name" value="PROTEIN_KINASE_ST"/>
    <property type="match status" value="1"/>
</dbReference>
<reference evidence="26 27" key="1">
    <citation type="submission" date="2025-04" db="UniProtKB">
        <authorList>
            <consortium name="RefSeq"/>
        </authorList>
    </citation>
    <scope>IDENTIFICATION</scope>
    <source>
        <tissue evidence="26 27">Fruit stalk</tissue>
    </source>
</reference>
<dbReference type="InterPro" id="IPR000719">
    <property type="entry name" value="Prot_kinase_dom"/>
</dbReference>
<dbReference type="EC" id="2.7.11.1" evidence="19"/>
<keyword evidence="5 19" id="KW-0808">Transferase</keyword>
<dbReference type="GO" id="GO:0048544">
    <property type="term" value="P:recognition of pollen"/>
    <property type="evidence" value="ECO:0007669"/>
    <property type="project" value="InterPro"/>
</dbReference>
<dbReference type="GO" id="GO:0005524">
    <property type="term" value="F:ATP binding"/>
    <property type="evidence" value="ECO:0007669"/>
    <property type="project" value="UniProtKB-KW"/>
</dbReference>
<evidence type="ECO:0000256" key="19">
    <source>
        <dbReference type="PIRNR" id="PIRNR000641"/>
    </source>
</evidence>
<feature type="chain" id="PRO_5044649059" description="Receptor-like serine/threonine-protein kinase" evidence="21">
    <location>
        <begin position="21"/>
        <end position="811"/>
    </location>
</feature>
<evidence type="ECO:0000256" key="15">
    <source>
        <dbReference type="ARBA" id="ARBA00023170"/>
    </source>
</evidence>
<organism evidence="25 27">
    <name type="scientific">Durio zibethinus</name>
    <name type="common">Durian</name>
    <dbReference type="NCBI Taxonomy" id="66656"/>
    <lineage>
        <taxon>Eukaryota</taxon>
        <taxon>Viridiplantae</taxon>
        <taxon>Streptophyta</taxon>
        <taxon>Embryophyta</taxon>
        <taxon>Tracheophyta</taxon>
        <taxon>Spermatophyta</taxon>
        <taxon>Magnoliopsida</taxon>
        <taxon>eudicotyledons</taxon>
        <taxon>Gunneridae</taxon>
        <taxon>Pentapetalae</taxon>
        <taxon>rosids</taxon>
        <taxon>malvids</taxon>
        <taxon>Malvales</taxon>
        <taxon>Malvaceae</taxon>
        <taxon>Helicteroideae</taxon>
        <taxon>Durio</taxon>
    </lineage>
</organism>
<dbReference type="PANTHER" id="PTHR32444:SF183">
    <property type="entry name" value="APPLE DOMAIN-CONTAINING PROTEIN"/>
    <property type="match status" value="1"/>
</dbReference>
<feature type="domain" description="Protein kinase" evidence="22">
    <location>
        <begin position="499"/>
        <end position="784"/>
    </location>
</feature>
<dbReference type="InterPro" id="IPR003609">
    <property type="entry name" value="Pan_app"/>
</dbReference>
<feature type="transmembrane region" description="Helical" evidence="20">
    <location>
        <begin position="437"/>
        <end position="458"/>
    </location>
</feature>
<keyword evidence="12 20" id="KW-1133">Transmembrane helix</keyword>
<dbReference type="InterPro" id="IPR008271">
    <property type="entry name" value="Ser/Thr_kinase_AS"/>
</dbReference>
<comment type="catalytic activity">
    <reaction evidence="17 19">
        <text>L-threonyl-[protein] + ATP = O-phospho-L-threonyl-[protein] + ADP + H(+)</text>
        <dbReference type="Rhea" id="RHEA:46608"/>
        <dbReference type="Rhea" id="RHEA-COMP:11060"/>
        <dbReference type="Rhea" id="RHEA-COMP:11605"/>
        <dbReference type="ChEBI" id="CHEBI:15378"/>
        <dbReference type="ChEBI" id="CHEBI:30013"/>
        <dbReference type="ChEBI" id="CHEBI:30616"/>
        <dbReference type="ChEBI" id="CHEBI:61977"/>
        <dbReference type="ChEBI" id="CHEBI:456216"/>
        <dbReference type="EC" id="2.7.11.1"/>
    </reaction>
</comment>
<dbReference type="InterPro" id="IPR036426">
    <property type="entry name" value="Bulb-type_lectin_dom_sf"/>
</dbReference>
<evidence type="ECO:0000256" key="11">
    <source>
        <dbReference type="ARBA" id="ARBA00022840"/>
    </source>
</evidence>
<dbReference type="InterPro" id="IPR011009">
    <property type="entry name" value="Kinase-like_dom_sf"/>
</dbReference>
<dbReference type="GeneID" id="111287737"/>
<dbReference type="Pfam" id="PF08276">
    <property type="entry name" value="PAN_2"/>
    <property type="match status" value="1"/>
</dbReference>
<accession>A0A6P5Y170</accession>
<dbReference type="Gene3D" id="3.30.200.20">
    <property type="entry name" value="Phosphorylase Kinase, domain 1"/>
    <property type="match status" value="1"/>
</dbReference>
<keyword evidence="13 20" id="KW-0472">Membrane</keyword>
<evidence type="ECO:0000256" key="5">
    <source>
        <dbReference type="ARBA" id="ARBA00022679"/>
    </source>
</evidence>
<evidence type="ECO:0000313" key="27">
    <source>
        <dbReference type="RefSeq" id="XP_022734145.1"/>
    </source>
</evidence>
<comment type="catalytic activity">
    <reaction evidence="18 19">
        <text>L-seryl-[protein] + ATP = O-phospho-L-seryl-[protein] + ADP + H(+)</text>
        <dbReference type="Rhea" id="RHEA:17989"/>
        <dbReference type="Rhea" id="RHEA-COMP:9863"/>
        <dbReference type="Rhea" id="RHEA-COMP:11604"/>
        <dbReference type="ChEBI" id="CHEBI:15378"/>
        <dbReference type="ChEBI" id="CHEBI:29999"/>
        <dbReference type="ChEBI" id="CHEBI:30616"/>
        <dbReference type="ChEBI" id="CHEBI:83421"/>
        <dbReference type="ChEBI" id="CHEBI:456216"/>
        <dbReference type="EC" id="2.7.11.1"/>
    </reaction>
</comment>
<evidence type="ECO:0000259" key="22">
    <source>
        <dbReference type="PROSITE" id="PS50011"/>
    </source>
</evidence>
<evidence type="ECO:0000256" key="21">
    <source>
        <dbReference type="SAM" id="SignalP"/>
    </source>
</evidence>
<evidence type="ECO:0000256" key="17">
    <source>
        <dbReference type="ARBA" id="ARBA00047899"/>
    </source>
</evidence>
<proteinExistence type="inferred from homology"/>
<evidence type="ECO:0000256" key="9">
    <source>
        <dbReference type="ARBA" id="ARBA00022741"/>
    </source>
</evidence>
<dbReference type="SMART" id="SM00108">
    <property type="entry name" value="B_lectin"/>
    <property type="match status" value="1"/>
</dbReference>
<dbReference type="Pfam" id="PF11883">
    <property type="entry name" value="DUF3403"/>
    <property type="match status" value="1"/>
</dbReference>
<dbReference type="Proteomes" id="UP000515121">
    <property type="component" value="Unplaced"/>
</dbReference>
<dbReference type="Gene3D" id="1.10.510.10">
    <property type="entry name" value="Transferase(Phosphotransferase) domain 1"/>
    <property type="match status" value="1"/>
</dbReference>
<keyword evidence="9 19" id="KW-0547">Nucleotide-binding</keyword>
<dbReference type="FunFam" id="2.90.10.10:FF:000001">
    <property type="entry name" value="G-type lectin S-receptor-like serine/threonine-protein kinase"/>
    <property type="match status" value="1"/>
</dbReference>
<dbReference type="InterPro" id="IPR001480">
    <property type="entry name" value="Bulb-type_lectin_dom"/>
</dbReference>
<dbReference type="GO" id="GO:0005886">
    <property type="term" value="C:plasma membrane"/>
    <property type="evidence" value="ECO:0007669"/>
    <property type="project" value="UniProtKB-SubCell"/>
</dbReference>
<dbReference type="PROSITE" id="PS50927">
    <property type="entry name" value="BULB_LECTIN"/>
    <property type="match status" value="1"/>
</dbReference>
<comment type="subcellular location">
    <subcellularLocation>
        <location evidence="1">Cell membrane</location>
        <topology evidence="1">Single-pass type I membrane protein</topology>
    </subcellularLocation>
</comment>
<evidence type="ECO:0000256" key="7">
    <source>
        <dbReference type="ARBA" id="ARBA00022729"/>
    </source>
</evidence>
<evidence type="ECO:0000256" key="20">
    <source>
        <dbReference type="SAM" id="Phobius"/>
    </source>
</evidence>
<keyword evidence="7 21" id="KW-0732">Signal</keyword>
<dbReference type="RefSeq" id="XP_022734146.1">
    <property type="nucleotide sequence ID" value="XM_022878411.1"/>
</dbReference>
<evidence type="ECO:0000256" key="13">
    <source>
        <dbReference type="ARBA" id="ARBA00023136"/>
    </source>
</evidence>
<keyword evidence="3 19" id="KW-0723">Serine/threonine-protein kinase</keyword>
<dbReference type="Gene3D" id="3.50.4.10">
    <property type="entry name" value="Hepatocyte Growth Factor"/>
    <property type="match status" value="1"/>
</dbReference>
<evidence type="ECO:0000256" key="3">
    <source>
        <dbReference type="ARBA" id="ARBA00022527"/>
    </source>
</evidence>
<comment type="similarity">
    <text evidence="19">Belongs to the protein kinase superfamily. Ser/Thr protein kinase family.</text>
</comment>
<evidence type="ECO:0000259" key="23">
    <source>
        <dbReference type="PROSITE" id="PS50927"/>
    </source>
</evidence>
<dbReference type="PANTHER" id="PTHR32444">
    <property type="entry name" value="BULB-TYPE LECTIN DOMAIN-CONTAINING PROTEIN"/>
    <property type="match status" value="1"/>
</dbReference>
<dbReference type="SMART" id="SM00473">
    <property type="entry name" value="PAN_AP"/>
    <property type="match status" value="1"/>
</dbReference>
<evidence type="ECO:0000256" key="1">
    <source>
        <dbReference type="ARBA" id="ARBA00004251"/>
    </source>
</evidence>
<dbReference type="InterPro" id="IPR000858">
    <property type="entry name" value="S_locus_glycoprot_dom"/>
</dbReference>
<keyword evidence="14" id="KW-1015">Disulfide bond</keyword>
<evidence type="ECO:0000256" key="14">
    <source>
        <dbReference type="ARBA" id="ARBA00023157"/>
    </source>
</evidence>
<evidence type="ECO:0000256" key="12">
    <source>
        <dbReference type="ARBA" id="ARBA00022989"/>
    </source>
</evidence>
<keyword evidence="4" id="KW-0597">Phosphoprotein</keyword>
<gene>
    <name evidence="26 27 28" type="primary">LOC111287737</name>
</gene>
<dbReference type="RefSeq" id="XP_022734145.1">
    <property type="nucleotide sequence ID" value="XM_022878410.1"/>
</dbReference>
<evidence type="ECO:0000259" key="24">
    <source>
        <dbReference type="PROSITE" id="PS50948"/>
    </source>
</evidence>